<sequence>MRRHSAADFHTGRHYVDTAQPKWTPLVVPLSRSGWSHHGLYNSAASSSHTRKHLRPVERRASEDEFEFVGLSCCPSSRILILFHVFARFRYKLTSFWG</sequence>
<keyword evidence="2" id="KW-1185">Reference proteome</keyword>
<dbReference type="AlphaFoldDB" id="A0AAV8PYY3"/>
<reference evidence="1 2" key="1">
    <citation type="submission" date="2022-12" db="EMBL/GenBank/DDBJ databases">
        <title>Chromosome-scale assembly of the Ensete ventricosum genome.</title>
        <authorList>
            <person name="Dussert Y."/>
            <person name="Stocks J."/>
            <person name="Wendawek A."/>
            <person name="Woldeyes F."/>
            <person name="Nichols R.A."/>
            <person name="Borrell J.S."/>
        </authorList>
    </citation>
    <scope>NUCLEOTIDE SEQUENCE [LARGE SCALE GENOMIC DNA]</scope>
    <source>
        <strain evidence="2">cv. Maze</strain>
        <tissue evidence="1">Seeds</tissue>
    </source>
</reference>
<dbReference type="Proteomes" id="UP001222027">
    <property type="component" value="Unassembled WGS sequence"/>
</dbReference>
<comment type="caution">
    <text evidence="1">The sequence shown here is derived from an EMBL/GenBank/DDBJ whole genome shotgun (WGS) entry which is preliminary data.</text>
</comment>
<accession>A0AAV8PYY3</accession>
<protein>
    <submittedName>
        <fullName evidence="1">Uncharacterized protein</fullName>
    </submittedName>
</protein>
<name>A0AAV8PYY3_ENSVE</name>
<proteinExistence type="predicted"/>
<gene>
    <name evidence="1" type="ORF">OPV22_027026</name>
</gene>
<organism evidence="1 2">
    <name type="scientific">Ensete ventricosum</name>
    <name type="common">Abyssinian banana</name>
    <name type="synonym">Musa ensete</name>
    <dbReference type="NCBI Taxonomy" id="4639"/>
    <lineage>
        <taxon>Eukaryota</taxon>
        <taxon>Viridiplantae</taxon>
        <taxon>Streptophyta</taxon>
        <taxon>Embryophyta</taxon>
        <taxon>Tracheophyta</taxon>
        <taxon>Spermatophyta</taxon>
        <taxon>Magnoliopsida</taxon>
        <taxon>Liliopsida</taxon>
        <taxon>Zingiberales</taxon>
        <taxon>Musaceae</taxon>
        <taxon>Ensete</taxon>
    </lineage>
</organism>
<dbReference type="EMBL" id="JAQQAF010000008">
    <property type="protein sequence ID" value="KAJ8464474.1"/>
    <property type="molecule type" value="Genomic_DNA"/>
</dbReference>
<evidence type="ECO:0000313" key="2">
    <source>
        <dbReference type="Proteomes" id="UP001222027"/>
    </source>
</evidence>
<evidence type="ECO:0000313" key="1">
    <source>
        <dbReference type="EMBL" id="KAJ8464474.1"/>
    </source>
</evidence>